<feature type="transmembrane region" description="Helical" evidence="7">
    <location>
        <begin position="119"/>
        <end position="143"/>
    </location>
</feature>
<feature type="transmembrane region" description="Helical" evidence="7">
    <location>
        <begin position="40"/>
        <end position="61"/>
    </location>
</feature>
<dbReference type="PANTHER" id="PTHR43386:SF1">
    <property type="entry name" value="D,D-DIPEPTIDE TRANSPORT SYSTEM PERMEASE PROTEIN DDPC-RELATED"/>
    <property type="match status" value="1"/>
</dbReference>
<evidence type="ECO:0000259" key="9">
    <source>
        <dbReference type="PROSITE" id="PS50928"/>
    </source>
</evidence>
<evidence type="ECO:0000313" key="10">
    <source>
        <dbReference type="EMBL" id="MBB3158676.1"/>
    </source>
</evidence>
<evidence type="ECO:0000256" key="8">
    <source>
        <dbReference type="SAM" id="MobiDB-lite"/>
    </source>
</evidence>
<dbReference type="InterPro" id="IPR035906">
    <property type="entry name" value="MetI-like_sf"/>
</dbReference>
<dbReference type="RefSeq" id="WP_183420073.1">
    <property type="nucleotide sequence ID" value="NZ_JACHXY010000002.1"/>
</dbReference>
<evidence type="ECO:0000256" key="6">
    <source>
        <dbReference type="ARBA" id="ARBA00023136"/>
    </source>
</evidence>
<dbReference type="PANTHER" id="PTHR43386">
    <property type="entry name" value="OLIGOPEPTIDE TRANSPORT SYSTEM PERMEASE PROTEIN APPC"/>
    <property type="match status" value="1"/>
</dbReference>
<dbReference type="GO" id="GO:0055085">
    <property type="term" value="P:transmembrane transport"/>
    <property type="evidence" value="ECO:0007669"/>
    <property type="project" value="InterPro"/>
</dbReference>
<evidence type="ECO:0000256" key="4">
    <source>
        <dbReference type="ARBA" id="ARBA00022692"/>
    </source>
</evidence>
<protein>
    <submittedName>
        <fullName evidence="10">Peptide/nickel transport system permease protein</fullName>
    </submittedName>
</protein>
<comment type="subcellular location">
    <subcellularLocation>
        <location evidence="1 7">Cell membrane</location>
        <topology evidence="1 7">Multi-pass membrane protein</topology>
    </subcellularLocation>
</comment>
<evidence type="ECO:0000313" key="11">
    <source>
        <dbReference type="Proteomes" id="UP000543579"/>
    </source>
</evidence>
<keyword evidence="4 7" id="KW-0812">Transmembrane</keyword>
<dbReference type="CDD" id="cd06261">
    <property type="entry name" value="TM_PBP2"/>
    <property type="match status" value="1"/>
</dbReference>
<keyword evidence="6 7" id="KW-0472">Membrane</keyword>
<accession>A0A7W5CJA8</accession>
<proteinExistence type="inferred from homology"/>
<evidence type="ECO:0000256" key="5">
    <source>
        <dbReference type="ARBA" id="ARBA00022989"/>
    </source>
</evidence>
<dbReference type="GO" id="GO:0005886">
    <property type="term" value="C:plasma membrane"/>
    <property type="evidence" value="ECO:0007669"/>
    <property type="project" value="UniProtKB-SubCell"/>
</dbReference>
<dbReference type="AlphaFoldDB" id="A0A7W5CJA8"/>
<dbReference type="EMBL" id="JACHXY010000002">
    <property type="protein sequence ID" value="MBB3158676.1"/>
    <property type="molecule type" value="Genomic_DNA"/>
</dbReference>
<dbReference type="InterPro" id="IPR050366">
    <property type="entry name" value="BP-dependent_transpt_permease"/>
</dbReference>
<reference evidence="10 11" key="1">
    <citation type="submission" date="2020-08" db="EMBL/GenBank/DDBJ databases">
        <title>Genomic Encyclopedia of Type Strains, Phase III (KMG-III): the genomes of soil and plant-associated and newly described type strains.</title>
        <authorList>
            <person name="Whitman W."/>
        </authorList>
    </citation>
    <scope>NUCLEOTIDE SEQUENCE [LARGE SCALE GENOMIC DNA]</scope>
    <source>
        <strain evidence="10 11">CECT 8356</strain>
    </source>
</reference>
<feature type="region of interest" description="Disordered" evidence="8">
    <location>
        <begin position="1"/>
        <end position="20"/>
    </location>
</feature>
<evidence type="ECO:0000256" key="7">
    <source>
        <dbReference type="RuleBase" id="RU363032"/>
    </source>
</evidence>
<gene>
    <name evidence="10" type="ORF">FHS07_002372</name>
</gene>
<feature type="region of interest" description="Disordered" evidence="8">
    <location>
        <begin position="323"/>
        <end position="349"/>
    </location>
</feature>
<sequence length="349" mass="37565">MTQMLPEPANVDAPAPADERNTVGVSQGRLVLRRFLANKVAVVSGILFLLLAAVSVSAIGLGPIPGWWKYDFTTLNPQNNSGAPTLSVFPFVWGDHPFGQDRIGIDYFAMTMRGIQNSILVMLVISVVGTTVGTVIGALAGYYRGWVDAVLMRITDVFIVIPIIVIGAVVGRATGGLGVVPLAFFLAMISWTTIARLVRAEFLSLREREFVEAARVAGASDARIIFKHILPNAIGVVIVAATLLAASAILLETALSYLQLGVRAPDVSLGLIISDNQSAFSTRPWLFWWPAVFIVLLAVLVNFVGDGLRDAFDPRQKRFSLRRTKEQAASSVTAPASTQARVHPETPSS</sequence>
<dbReference type="Pfam" id="PF00528">
    <property type="entry name" value="BPD_transp_1"/>
    <property type="match status" value="1"/>
</dbReference>
<feature type="transmembrane region" description="Helical" evidence="7">
    <location>
        <begin position="176"/>
        <end position="198"/>
    </location>
</feature>
<dbReference type="Proteomes" id="UP000543579">
    <property type="component" value="Unassembled WGS sequence"/>
</dbReference>
<evidence type="ECO:0000256" key="3">
    <source>
        <dbReference type="ARBA" id="ARBA00022475"/>
    </source>
</evidence>
<feature type="transmembrane region" description="Helical" evidence="7">
    <location>
        <begin position="286"/>
        <end position="308"/>
    </location>
</feature>
<feature type="compositionally biased region" description="Polar residues" evidence="8">
    <location>
        <begin position="327"/>
        <end position="349"/>
    </location>
</feature>
<feature type="transmembrane region" description="Helical" evidence="7">
    <location>
        <begin position="229"/>
        <end position="251"/>
    </location>
</feature>
<evidence type="ECO:0000256" key="2">
    <source>
        <dbReference type="ARBA" id="ARBA00022448"/>
    </source>
</evidence>
<name>A0A7W5CJA8_9MICO</name>
<dbReference type="Gene3D" id="1.10.3720.10">
    <property type="entry name" value="MetI-like"/>
    <property type="match status" value="1"/>
</dbReference>
<keyword evidence="2 7" id="KW-0813">Transport</keyword>
<comment type="similarity">
    <text evidence="7">Belongs to the binding-protein-dependent transport system permease family.</text>
</comment>
<feature type="transmembrane region" description="Helical" evidence="7">
    <location>
        <begin position="150"/>
        <end position="170"/>
    </location>
</feature>
<organism evidence="10 11">
    <name type="scientific">Microbacterium proteolyticum</name>
    <dbReference type="NCBI Taxonomy" id="1572644"/>
    <lineage>
        <taxon>Bacteria</taxon>
        <taxon>Bacillati</taxon>
        <taxon>Actinomycetota</taxon>
        <taxon>Actinomycetes</taxon>
        <taxon>Micrococcales</taxon>
        <taxon>Microbacteriaceae</taxon>
        <taxon>Microbacterium</taxon>
    </lineage>
</organism>
<keyword evidence="5 7" id="KW-1133">Transmembrane helix</keyword>
<comment type="caution">
    <text evidence="10">The sequence shown here is derived from an EMBL/GenBank/DDBJ whole genome shotgun (WGS) entry which is preliminary data.</text>
</comment>
<dbReference type="SUPFAM" id="SSF161098">
    <property type="entry name" value="MetI-like"/>
    <property type="match status" value="1"/>
</dbReference>
<dbReference type="PROSITE" id="PS50928">
    <property type="entry name" value="ABC_TM1"/>
    <property type="match status" value="1"/>
</dbReference>
<keyword evidence="3" id="KW-1003">Cell membrane</keyword>
<feature type="domain" description="ABC transmembrane type-1" evidence="9">
    <location>
        <begin position="115"/>
        <end position="305"/>
    </location>
</feature>
<dbReference type="InterPro" id="IPR000515">
    <property type="entry name" value="MetI-like"/>
</dbReference>
<dbReference type="InterPro" id="IPR025966">
    <property type="entry name" value="OppC_N"/>
</dbReference>
<evidence type="ECO:0000256" key="1">
    <source>
        <dbReference type="ARBA" id="ARBA00004651"/>
    </source>
</evidence>
<dbReference type="Pfam" id="PF12911">
    <property type="entry name" value="OppC_N"/>
    <property type="match status" value="1"/>
</dbReference>